<comment type="caution">
    <text evidence="1">The sequence shown here is derived from an EMBL/GenBank/DDBJ whole genome shotgun (WGS) entry which is preliminary data.</text>
</comment>
<dbReference type="AlphaFoldDB" id="A0A2C9W1G8"/>
<evidence type="ECO:0000313" key="1">
    <source>
        <dbReference type="EMBL" id="OAY51819.1"/>
    </source>
</evidence>
<gene>
    <name evidence="1" type="ORF">MANES_04G035400v8</name>
</gene>
<dbReference type="Gramene" id="Manes.04G035400.1.v8.1">
    <property type="protein sequence ID" value="Manes.04G035400.1.v8.1.CDS.1"/>
    <property type="gene ID" value="Manes.04G035400.v8.1"/>
</dbReference>
<name>A0A2C9W1G8_MANES</name>
<proteinExistence type="predicted"/>
<protein>
    <submittedName>
        <fullName evidence="1">Uncharacterized protein</fullName>
    </submittedName>
</protein>
<sequence>MFLISSYSAVVTVVIFQNLRVFGPGLNPFAPYCIANHSFASR</sequence>
<reference evidence="2" key="1">
    <citation type="journal article" date="2016" name="Nat. Biotechnol.">
        <title>Sequencing wild and cultivated cassava and related species reveals extensive interspecific hybridization and genetic diversity.</title>
        <authorList>
            <person name="Bredeson J.V."/>
            <person name="Lyons J.B."/>
            <person name="Prochnik S.E."/>
            <person name="Wu G.A."/>
            <person name="Ha C.M."/>
            <person name="Edsinger-Gonzales E."/>
            <person name="Grimwood J."/>
            <person name="Schmutz J."/>
            <person name="Rabbi I.Y."/>
            <person name="Egesi C."/>
            <person name="Nauluvula P."/>
            <person name="Lebot V."/>
            <person name="Ndunguru J."/>
            <person name="Mkamilo G."/>
            <person name="Bart R.S."/>
            <person name="Setter T.L."/>
            <person name="Gleadow R.M."/>
            <person name="Kulakow P."/>
            <person name="Ferguson M.E."/>
            <person name="Rounsley S."/>
            <person name="Rokhsar D.S."/>
        </authorList>
    </citation>
    <scope>NUCLEOTIDE SEQUENCE [LARGE SCALE GENOMIC DNA]</scope>
    <source>
        <strain evidence="2">cv. AM560-2</strain>
    </source>
</reference>
<accession>A0A2C9W1G8</accession>
<dbReference type="Proteomes" id="UP000091857">
    <property type="component" value="Chromosome 4"/>
</dbReference>
<evidence type="ECO:0000313" key="2">
    <source>
        <dbReference type="Proteomes" id="UP000091857"/>
    </source>
</evidence>
<keyword evidence="2" id="KW-1185">Reference proteome</keyword>
<dbReference type="EMBL" id="CM004390">
    <property type="protein sequence ID" value="OAY51819.1"/>
    <property type="molecule type" value="Genomic_DNA"/>
</dbReference>
<organism evidence="1 2">
    <name type="scientific">Manihot esculenta</name>
    <name type="common">Cassava</name>
    <name type="synonym">Jatropha manihot</name>
    <dbReference type="NCBI Taxonomy" id="3983"/>
    <lineage>
        <taxon>Eukaryota</taxon>
        <taxon>Viridiplantae</taxon>
        <taxon>Streptophyta</taxon>
        <taxon>Embryophyta</taxon>
        <taxon>Tracheophyta</taxon>
        <taxon>Spermatophyta</taxon>
        <taxon>Magnoliopsida</taxon>
        <taxon>eudicotyledons</taxon>
        <taxon>Gunneridae</taxon>
        <taxon>Pentapetalae</taxon>
        <taxon>rosids</taxon>
        <taxon>fabids</taxon>
        <taxon>Malpighiales</taxon>
        <taxon>Euphorbiaceae</taxon>
        <taxon>Crotonoideae</taxon>
        <taxon>Manihoteae</taxon>
        <taxon>Manihot</taxon>
    </lineage>
</organism>